<sequence>MLTRSQTKKVQFAVNIDFDEASRAWRENKRVLKNGCFEYVKPISPRIKK</sequence>
<accession>A0A6C0B2G5</accession>
<protein>
    <submittedName>
        <fullName evidence="1">Uncharacterized protein</fullName>
    </submittedName>
</protein>
<name>A0A6C0B2G5_9ZZZZ</name>
<reference evidence="1" key="1">
    <citation type="journal article" date="2020" name="Nature">
        <title>Giant virus diversity and host interactions through global metagenomics.</title>
        <authorList>
            <person name="Schulz F."/>
            <person name="Roux S."/>
            <person name="Paez-Espino D."/>
            <person name="Jungbluth S."/>
            <person name="Walsh D.A."/>
            <person name="Denef V.J."/>
            <person name="McMahon K.D."/>
            <person name="Konstantinidis K.T."/>
            <person name="Eloe-Fadrosh E.A."/>
            <person name="Kyrpides N.C."/>
            <person name="Woyke T."/>
        </authorList>
    </citation>
    <scope>NUCLEOTIDE SEQUENCE</scope>
    <source>
        <strain evidence="1">GVMAG-M-3300009187-29</strain>
    </source>
</reference>
<evidence type="ECO:0000313" key="1">
    <source>
        <dbReference type="EMBL" id="QHS86425.1"/>
    </source>
</evidence>
<dbReference type="EMBL" id="MN739055">
    <property type="protein sequence ID" value="QHS86425.1"/>
    <property type="molecule type" value="Genomic_DNA"/>
</dbReference>
<organism evidence="1">
    <name type="scientific">viral metagenome</name>
    <dbReference type="NCBI Taxonomy" id="1070528"/>
    <lineage>
        <taxon>unclassified sequences</taxon>
        <taxon>metagenomes</taxon>
        <taxon>organismal metagenomes</taxon>
    </lineage>
</organism>
<proteinExistence type="predicted"/>
<dbReference type="AlphaFoldDB" id="A0A6C0B2G5"/>